<evidence type="ECO:0000313" key="4">
    <source>
        <dbReference type="Proteomes" id="UP000292402"/>
    </source>
</evidence>
<keyword evidence="5" id="KW-1185">Reference proteome</keyword>
<feature type="signal peptide" evidence="1">
    <location>
        <begin position="1"/>
        <end position="22"/>
    </location>
</feature>
<dbReference type="Pfam" id="PF13450">
    <property type="entry name" value="NAD_binding_8"/>
    <property type="match status" value="1"/>
</dbReference>
<evidence type="ECO:0000313" key="2">
    <source>
        <dbReference type="EMBL" id="RYN53881.1"/>
    </source>
</evidence>
<evidence type="ECO:0008006" key="6">
    <source>
        <dbReference type="Google" id="ProtNLM"/>
    </source>
</evidence>
<dbReference type="Gene3D" id="3.50.50.60">
    <property type="entry name" value="FAD/NAD(P)-binding domain"/>
    <property type="match status" value="1"/>
</dbReference>
<reference evidence="3" key="1">
    <citation type="submission" date="2017-10" db="EMBL/GenBank/DDBJ databases">
        <authorList>
            <person name="Armitage A.D."/>
            <person name="Barbara D.J."/>
            <person name="Woodhall J.W."/>
            <person name="Sreenivasaprasad S."/>
            <person name="Lane C.R."/>
            <person name="Clarkson J.P."/>
            <person name="Harrison R.J."/>
        </authorList>
    </citation>
    <scope>NUCLEOTIDE SEQUENCE</scope>
    <source>
        <strain evidence="3">FERA 635</strain>
    </source>
</reference>
<dbReference type="Proteomes" id="UP000292402">
    <property type="component" value="Unassembled WGS sequence"/>
</dbReference>
<sequence>MMPRLFNILAHSLCVCVILTAAEESNNPGPIELVRDVAIIGGGASGTYAAVRLREDLNTSMVLIEPRPNLGGHTSTYHIPKTNISINFGVQSYLPYGPAKDFFARFGIPTAIPTNQRLTALNVDVETGKILEDYSAPSANATNEAFQRWLSITTKYREILEPGYWDFPSPVDIPTDLLTPFGDFAKLNKLEAAVPRIVTISGVGYGGVRDLLTFNVLQAFGASLTNDFLSGTLFKPIDNNGVLYERALELLKPDVLLLSTVQDAMRTANGVELSVKQGDTKYVIKARRVLYTAGPSLDNLAPFHPDEKETAIFSKWIPGAEFVAVLEASCLPENYSITYLPSAAVPADQLAIKDWPYSLRLDSTGPPGQGLFRVIFGANYTVTKDEFTRLVLKSVKDIQNAGTVPSNCNAEFKALSDHSRPSWPQSAEQLRAGFVQDLYDLQGYNDMWYTGYAWGAQYSSTVWAFTDTVLEKMLGDLTDGS</sequence>
<dbReference type="EMBL" id="PDXA01000011">
    <property type="protein sequence ID" value="RYN53881.1"/>
    <property type="molecule type" value="Genomic_DNA"/>
</dbReference>
<feature type="chain" id="PRO_5043193915" description="Beta-cyclopiazonate dehydrogenase" evidence="1">
    <location>
        <begin position="23"/>
        <end position="481"/>
    </location>
</feature>
<comment type="caution">
    <text evidence="2">The sequence shown here is derived from an EMBL/GenBank/DDBJ whole genome shotgun (WGS) entry which is preliminary data.</text>
</comment>
<dbReference type="Gene3D" id="3.30.70.1990">
    <property type="match status" value="1"/>
</dbReference>
<reference evidence="2" key="3">
    <citation type="journal article" date="2019" name="J. ISSAAS">
        <title>Genomics, evolutionary history and diagnostics of the Alternaria alternata species group including apple and Asian pear pathotypes.</title>
        <authorList>
            <person name="Armitage A.D."/>
            <person name="Cockerton H.M."/>
            <person name="Sreenivasaprasad S."/>
            <person name="Woodhall J."/>
            <person name="Lane C."/>
            <person name="Harrison R.J."/>
            <person name="Clarkson J.P."/>
        </authorList>
    </citation>
    <scope>NUCLEOTIDE SEQUENCE</scope>
    <source>
        <strain evidence="2">FERA 1082</strain>
    </source>
</reference>
<dbReference type="SUPFAM" id="SSF51905">
    <property type="entry name" value="FAD/NAD(P)-binding domain"/>
    <property type="match status" value="1"/>
</dbReference>
<keyword evidence="1" id="KW-0732">Signal</keyword>
<organism evidence="2 4">
    <name type="scientific">Alternaria tenuissima</name>
    <dbReference type="NCBI Taxonomy" id="119927"/>
    <lineage>
        <taxon>Eukaryota</taxon>
        <taxon>Fungi</taxon>
        <taxon>Dikarya</taxon>
        <taxon>Ascomycota</taxon>
        <taxon>Pezizomycotina</taxon>
        <taxon>Dothideomycetes</taxon>
        <taxon>Pleosporomycetidae</taxon>
        <taxon>Pleosporales</taxon>
        <taxon>Pleosporineae</taxon>
        <taxon>Pleosporaceae</taxon>
        <taxon>Alternaria</taxon>
        <taxon>Alternaria sect. Alternaria</taxon>
        <taxon>Alternaria alternata complex</taxon>
    </lineage>
</organism>
<name>A0A4Q4MMA2_9PLEO</name>
<evidence type="ECO:0000313" key="3">
    <source>
        <dbReference type="EMBL" id="RYN96654.1"/>
    </source>
</evidence>
<dbReference type="InterPro" id="IPR036188">
    <property type="entry name" value="FAD/NAD-bd_sf"/>
</dbReference>
<evidence type="ECO:0000313" key="5">
    <source>
        <dbReference type="Proteomes" id="UP000293195"/>
    </source>
</evidence>
<protein>
    <recommendedName>
        <fullName evidence="6">Beta-cyclopiazonate dehydrogenase</fullName>
    </recommendedName>
</protein>
<proteinExistence type="predicted"/>
<accession>A0A4Q4MMA2</accession>
<gene>
    <name evidence="2" type="ORF">AA0114_g4164</name>
    <name evidence="3" type="ORF">AA0119_g8140</name>
</gene>
<evidence type="ECO:0000256" key="1">
    <source>
        <dbReference type="SAM" id="SignalP"/>
    </source>
</evidence>
<dbReference type="AlphaFoldDB" id="A0A4Q4MMA2"/>
<dbReference type="EMBL" id="PDXF01000036">
    <property type="protein sequence ID" value="RYN96654.1"/>
    <property type="molecule type" value="Genomic_DNA"/>
</dbReference>
<reference evidence="4 5" key="2">
    <citation type="journal article" date="2019" name="bioRxiv">
        <title>Genomics, evolutionary history and diagnostics of the Alternaria alternata species group including apple and Asian pear pathotypes.</title>
        <authorList>
            <person name="Armitage A.D."/>
            <person name="Cockerton H.M."/>
            <person name="Sreenivasaprasad S."/>
            <person name="Woodhall J.W."/>
            <person name="Lane C.R."/>
            <person name="Harrison R.J."/>
            <person name="Clarkson J.P."/>
        </authorList>
    </citation>
    <scope>NUCLEOTIDE SEQUENCE [LARGE SCALE GENOMIC DNA]</scope>
    <source>
        <strain evidence="4">FERA 1082</strain>
        <strain evidence="5">FERA 635</strain>
    </source>
</reference>
<dbReference type="Proteomes" id="UP000293195">
    <property type="component" value="Unassembled WGS sequence"/>
</dbReference>
<dbReference type="Gene3D" id="1.10.405.20">
    <property type="match status" value="1"/>
</dbReference>